<feature type="region of interest" description="Disordered" evidence="1">
    <location>
        <begin position="340"/>
        <end position="372"/>
    </location>
</feature>
<dbReference type="Pfam" id="PF13401">
    <property type="entry name" value="AAA_22"/>
    <property type="match status" value="1"/>
</dbReference>
<evidence type="ECO:0000259" key="2">
    <source>
        <dbReference type="Pfam" id="PF13401"/>
    </source>
</evidence>
<accession>A0A1Z4GBZ8</accession>
<reference evidence="3 4" key="1">
    <citation type="submission" date="2017-06" db="EMBL/GenBank/DDBJ databases">
        <title>Genome sequencing of cyanobaciteial culture collection at National Institute for Environmental Studies (NIES).</title>
        <authorList>
            <person name="Hirose Y."/>
            <person name="Shimura Y."/>
            <person name="Fujisawa T."/>
            <person name="Nakamura Y."/>
            <person name="Kawachi M."/>
        </authorList>
    </citation>
    <scope>NUCLEOTIDE SEQUENCE [LARGE SCALE GENOMIC DNA]</scope>
    <source>
        <strain evidence="3 4">NIES-21</strain>
    </source>
</reference>
<evidence type="ECO:0000313" key="3">
    <source>
        <dbReference type="EMBL" id="BAY14997.1"/>
    </source>
</evidence>
<organism evidence="3 4">
    <name type="scientific">Anabaenopsis circularis NIES-21</name>
    <dbReference type="NCBI Taxonomy" id="1085406"/>
    <lineage>
        <taxon>Bacteria</taxon>
        <taxon>Bacillati</taxon>
        <taxon>Cyanobacteriota</taxon>
        <taxon>Cyanophyceae</taxon>
        <taxon>Nostocales</taxon>
        <taxon>Nodulariaceae</taxon>
        <taxon>Anabaenopsis</taxon>
    </lineage>
</organism>
<dbReference type="GO" id="GO:0005524">
    <property type="term" value="F:ATP binding"/>
    <property type="evidence" value="ECO:0007669"/>
    <property type="project" value="UniProtKB-KW"/>
</dbReference>
<keyword evidence="3" id="KW-0547">Nucleotide-binding</keyword>
<name>A0A1Z4GBZ8_9CYAN</name>
<protein>
    <submittedName>
        <fullName evidence="3">ATP-binding protein</fullName>
    </submittedName>
</protein>
<feature type="domain" description="ORC1/DEAH AAA+ ATPase" evidence="2">
    <location>
        <begin position="50"/>
        <end position="213"/>
    </location>
</feature>
<dbReference type="InterPro" id="IPR049945">
    <property type="entry name" value="AAA_22"/>
</dbReference>
<keyword evidence="3" id="KW-0067">ATP-binding</keyword>
<dbReference type="EMBL" id="AP018174">
    <property type="protein sequence ID" value="BAY14997.1"/>
    <property type="molecule type" value="Genomic_DNA"/>
</dbReference>
<dbReference type="GO" id="GO:0016887">
    <property type="term" value="F:ATP hydrolysis activity"/>
    <property type="evidence" value="ECO:0007669"/>
    <property type="project" value="InterPro"/>
</dbReference>
<evidence type="ECO:0000313" key="4">
    <source>
        <dbReference type="Proteomes" id="UP000218287"/>
    </source>
</evidence>
<dbReference type="SUPFAM" id="SSF52540">
    <property type="entry name" value="P-loop containing nucleoside triphosphate hydrolases"/>
    <property type="match status" value="1"/>
</dbReference>
<dbReference type="AlphaFoldDB" id="A0A1Z4GBZ8"/>
<keyword evidence="4" id="KW-1185">Reference proteome</keyword>
<dbReference type="Proteomes" id="UP000218287">
    <property type="component" value="Chromosome"/>
</dbReference>
<proteinExistence type="predicted"/>
<evidence type="ECO:0000256" key="1">
    <source>
        <dbReference type="SAM" id="MobiDB-lite"/>
    </source>
</evidence>
<dbReference type="OrthoDB" id="9086539at2"/>
<sequence length="372" mass="42981">MVANRRFPQELLQATTDNKLKYFKDIIVPHRNIKLVLDQLLKNAIEPDDALVYLVFGVTGVGKSRLKAEFEKRLLKHFADEIISNPGSLVVGGIEVDGAEAGKFNYSNYYIQVLESLKEVLIDYKENYGVDLEDDNSDNLIGDHEGRNSKALRRTIQKVFLHRQLKAYTLDEAQHLFDVAGGRQINVQMNWLKSLANKTQTVHILFGTYELLKCQEVNGQVGRRSEDYYLPPYYLTKPEDQQEFIKVIKTLQQYLPVEVEPQLDEHWEYFMEYSIGCVGILKSWWYRALKNALDERAKTVRMKDFKARELSAGRRKTIQKELEAGESRLAFLYKNEEKIEKPESINSQSLKKGRKVGERKVGRDLVGVNQEG</sequence>
<gene>
    <name evidence="3" type="ORF">NIES21_07830</name>
</gene>
<dbReference type="InterPro" id="IPR027417">
    <property type="entry name" value="P-loop_NTPase"/>
</dbReference>